<evidence type="ECO:0000256" key="1">
    <source>
        <dbReference type="SAM" id="MobiDB-lite"/>
    </source>
</evidence>
<sequence>MRHEILCLAALLVAGSPSMAAEGEYPAAHFEPEVIYQAETAAAGPVAPATEADPDYPAATFTPQVIYQDPELIEKVGPQMVQETPAAPVTPAAPKASGERVAQRTPRPQGTPGDVSPPYTALLIALGAIALAFWWSRREEAQAGEAPVEAEEALEEGETEAAADPEAEAAAAEAEEEVIEELAEEAEAQLSHLNRQRANKTKRTRRR</sequence>
<dbReference type="RefSeq" id="WP_286293310.1">
    <property type="nucleotide sequence ID" value="NZ_AP024718.1"/>
</dbReference>
<feature type="signal peptide" evidence="2">
    <location>
        <begin position="1"/>
        <end position="20"/>
    </location>
</feature>
<protein>
    <submittedName>
        <fullName evidence="3">Uncharacterized protein</fullName>
    </submittedName>
</protein>
<feature type="region of interest" description="Disordered" evidence="1">
    <location>
        <begin position="144"/>
        <end position="207"/>
    </location>
</feature>
<dbReference type="AlphaFoldDB" id="A0AAU9CDF1"/>
<feature type="compositionally biased region" description="Acidic residues" evidence="1">
    <location>
        <begin position="148"/>
        <end position="187"/>
    </location>
</feature>
<name>A0AAU9CDF1_9GAMM</name>
<dbReference type="Proteomes" id="UP001321450">
    <property type="component" value="Chromosome"/>
</dbReference>
<feature type="compositionally biased region" description="Basic residues" evidence="1">
    <location>
        <begin position="194"/>
        <end position="207"/>
    </location>
</feature>
<evidence type="ECO:0000313" key="4">
    <source>
        <dbReference type="Proteomes" id="UP001321450"/>
    </source>
</evidence>
<accession>A0AAU9CDF1</accession>
<keyword evidence="4" id="KW-1185">Reference proteome</keyword>
<feature type="region of interest" description="Disordered" evidence="1">
    <location>
        <begin position="86"/>
        <end position="116"/>
    </location>
</feature>
<organism evidence="3 4">
    <name type="scientific">Methylomarinovum tepidoasis</name>
    <dbReference type="NCBI Taxonomy" id="2840183"/>
    <lineage>
        <taxon>Bacteria</taxon>
        <taxon>Pseudomonadati</taxon>
        <taxon>Pseudomonadota</taxon>
        <taxon>Gammaproteobacteria</taxon>
        <taxon>Methylococcales</taxon>
        <taxon>Methylothermaceae</taxon>
        <taxon>Methylomarinovum</taxon>
    </lineage>
</organism>
<keyword evidence="2" id="KW-0732">Signal</keyword>
<proteinExistence type="predicted"/>
<evidence type="ECO:0000313" key="3">
    <source>
        <dbReference type="EMBL" id="BCX88223.1"/>
    </source>
</evidence>
<dbReference type="KEGG" id="meiy:MIN45_P0591"/>
<evidence type="ECO:0000256" key="2">
    <source>
        <dbReference type="SAM" id="SignalP"/>
    </source>
</evidence>
<feature type="chain" id="PRO_5043829580" evidence="2">
    <location>
        <begin position="21"/>
        <end position="207"/>
    </location>
</feature>
<reference evidence="4" key="1">
    <citation type="journal article" date="2024" name="Int. J. Syst. Evol. Microbiol.">
        <title>Methylomarinovum tepidoasis sp. nov., a moderately thermophilic methanotroph of the family Methylothermaceae isolated from a deep-sea hydrothermal field.</title>
        <authorList>
            <person name="Hirayama H."/>
            <person name="Takaki Y."/>
            <person name="Abe M."/>
            <person name="Miyazaki M."/>
            <person name="Uematsu K."/>
            <person name="Matsui Y."/>
            <person name="Takai K."/>
        </authorList>
    </citation>
    <scope>NUCLEOTIDE SEQUENCE [LARGE SCALE GENOMIC DNA]</scope>
    <source>
        <strain evidence="4">IN45</strain>
    </source>
</reference>
<gene>
    <name evidence="3" type="ORF">MIN45_P0591</name>
</gene>
<dbReference type="EMBL" id="AP024718">
    <property type="protein sequence ID" value="BCX88223.1"/>
    <property type="molecule type" value="Genomic_DNA"/>
</dbReference>